<name>A0A2H3JR37_WOLCO</name>
<dbReference type="InterPro" id="IPR040976">
    <property type="entry name" value="Pkinase_fungal"/>
</dbReference>
<evidence type="ECO:0000313" key="2">
    <source>
        <dbReference type="EMBL" id="PCH44612.1"/>
    </source>
</evidence>
<dbReference type="PANTHER" id="PTHR38248">
    <property type="entry name" value="FUNK1 6"/>
    <property type="match status" value="1"/>
</dbReference>
<evidence type="ECO:0000313" key="3">
    <source>
        <dbReference type="Proteomes" id="UP000218811"/>
    </source>
</evidence>
<evidence type="ECO:0000259" key="1">
    <source>
        <dbReference type="Pfam" id="PF17667"/>
    </source>
</evidence>
<proteinExistence type="predicted"/>
<accession>A0A2H3JR37</accession>
<keyword evidence="3" id="KW-1185">Reference proteome</keyword>
<dbReference type="OrthoDB" id="312874at2759"/>
<reference evidence="2 3" key="1">
    <citation type="journal article" date="2012" name="Science">
        <title>The Paleozoic origin of enzymatic lignin decomposition reconstructed from 31 fungal genomes.</title>
        <authorList>
            <person name="Floudas D."/>
            <person name="Binder M."/>
            <person name="Riley R."/>
            <person name="Barry K."/>
            <person name="Blanchette R.A."/>
            <person name="Henrissat B."/>
            <person name="Martinez A.T."/>
            <person name="Otillar R."/>
            <person name="Spatafora J.W."/>
            <person name="Yadav J.S."/>
            <person name="Aerts A."/>
            <person name="Benoit I."/>
            <person name="Boyd A."/>
            <person name="Carlson A."/>
            <person name="Copeland A."/>
            <person name="Coutinho P.M."/>
            <person name="de Vries R.P."/>
            <person name="Ferreira P."/>
            <person name="Findley K."/>
            <person name="Foster B."/>
            <person name="Gaskell J."/>
            <person name="Glotzer D."/>
            <person name="Gorecki P."/>
            <person name="Heitman J."/>
            <person name="Hesse C."/>
            <person name="Hori C."/>
            <person name="Igarashi K."/>
            <person name="Jurgens J.A."/>
            <person name="Kallen N."/>
            <person name="Kersten P."/>
            <person name="Kohler A."/>
            <person name="Kuees U."/>
            <person name="Kumar T.K.A."/>
            <person name="Kuo A."/>
            <person name="LaButti K."/>
            <person name="Larrondo L.F."/>
            <person name="Lindquist E."/>
            <person name="Ling A."/>
            <person name="Lombard V."/>
            <person name="Lucas S."/>
            <person name="Lundell T."/>
            <person name="Martin R."/>
            <person name="McLaughlin D.J."/>
            <person name="Morgenstern I."/>
            <person name="Morin E."/>
            <person name="Murat C."/>
            <person name="Nagy L.G."/>
            <person name="Nolan M."/>
            <person name="Ohm R.A."/>
            <person name="Patyshakuliyeva A."/>
            <person name="Rokas A."/>
            <person name="Ruiz-Duenas F.J."/>
            <person name="Sabat G."/>
            <person name="Salamov A."/>
            <person name="Samejima M."/>
            <person name="Schmutz J."/>
            <person name="Slot J.C."/>
            <person name="St John F."/>
            <person name="Stenlid J."/>
            <person name="Sun H."/>
            <person name="Sun S."/>
            <person name="Syed K."/>
            <person name="Tsang A."/>
            <person name="Wiebenga A."/>
            <person name="Young D."/>
            <person name="Pisabarro A."/>
            <person name="Eastwood D.C."/>
            <person name="Martin F."/>
            <person name="Cullen D."/>
            <person name="Grigoriev I.V."/>
            <person name="Hibbett D.S."/>
        </authorList>
    </citation>
    <scope>NUCLEOTIDE SEQUENCE [LARGE SCALE GENOMIC DNA]</scope>
    <source>
        <strain evidence="2 3">MD-104</strain>
    </source>
</reference>
<gene>
    <name evidence="2" type="ORF">WOLCODRAFT_159416</name>
</gene>
<dbReference type="Pfam" id="PF17667">
    <property type="entry name" value="Pkinase_fungal"/>
    <property type="match status" value="1"/>
</dbReference>
<sequence length="406" mass="46156">MDAGVIDRVFLDVVYSSYTSSLLDSDEIVRRVWNGMPKFISPSAGPSMAAEVSLTAEASLNDETSITAWLNLLTSVIFAQLKASNSKLPKLRSDSEWTSEKANVPIRGITELKPDAILHIVTTGEPISDPDWTNILAFCEVTRSRKRDNIEDHLTCHAQFAFAHQPFRRFVPALAIIYKHFVLYIFDRFGVLYTEDYPFTPANKPLFLRIIYSLMFVPLDYLSIDLSTTYPTNGYSFGGPITVRVDESEYVIDNVGCNVFQSNCLQGRATSCWVVHEPGSDHKLLLKDSWCDKNRKPHEQAVYGVLKKAIKEHRAEKKPVPVAIPTIEKASIIFVDSMHRRFDDTEHVRKLHTMFEIPQETTIRQHIRLILQNVGYPLTDFEFRLELIEAIRDIVSSTRATLSIVT</sequence>
<dbReference type="Proteomes" id="UP000218811">
    <property type="component" value="Unassembled WGS sequence"/>
</dbReference>
<protein>
    <recommendedName>
        <fullName evidence="1">Fungal-type protein kinase domain-containing protein</fullName>
    </recommendedName>
</protein>
<dbReference type="PANTHER" id="PTHR38248:SF2">
    <property type="entry name" value="FUNK1 11"/>
    <property type="match status" value="1"/>
</dbReference>
<dbReference type="AlphaFoldDB" id="A0A2H3JR37"/>
<feature type="domain" description="Fungal-type protein kinase" evidence="1">
    <location>
        <begin position="128"/>
        <end position="399"/>
    </location>
</feature>
<dbReference type="STRING" id="742152.A0A2H3JR37"/>
<dbReference type="EMBL" id="KB468167">
    <property type="protein sequence ID" value="PCH44612.1"/>
    <property type="molecule type" value="Genomic_DNA"/>
</dbReference>
<organism evidence="2 3">
    <name type="scientific">Wolfiporia cocos (strain MD-104)</name>
    <name type="common">Brown rot fungus</name>
    <dbReference type="NCBI Taxonomy" id="742152"/>
    <lineage>
        <taxon>Eukaryota</taxon>
        <taxon>Fungi</taxon>
        <taxon>Dikarya</taxon>
        <taxon>Basidiomycota</taxon>
        <taxon>Agaricomycotina</taxon>
        <taxon>Agaricomycetes</taxon>
        <taxon>Polyporales</taxon>
        <taxon>Phaeolaceae</taxon>
        <taxon>Wolfiporia</taxon>
    </lineage>
</organism>